<dbReference type="HOGENOM" id="CLU_009240_2_0_1"/>
<dbReference type="GeneID" id="19123796"/>
<comment type="similarity">
    <text evidence="1 5">Belongs to the peptidase S8 family.</text>
</comment>
<dbReference type="STRING" id="930090.W6ZE75"/>
<dbReference type="InterPro" id="IPR000209">
    <property type="entry name" value="Peptidase_S8/S53_dom"/>
</dbReference>
<evidence type="ECO:0000256" key="5">
    <source>
        <dbReference type="PROSITE-ProRule" id="PRU01240"/>
    </source>
</evidence>
<name>W6ZE75_COCMI</name>
<dbReference type="PROSITE" id="PS51892">
    <property type="entry name" value="SUBTILASE"/>
    <property type="match status" value="1"/>
</dbReference>
<evidence type="ECO:0000259" key="6">
    <source>
        <dbReference type="Pfam" id="PF00082"/>
    </source>
</evidence>
<evidence type="ECO:0000256" key="2">
    <source>
        <dbReference type="ARBA" id="ARBA00022670"/>
    </source>
</evidence>
<feature type="active site" description="Charge relay system" evidence="5">
    <location>
        <position position="707"/>
    </location>
</feature>
<dbReference type="GO" id="GO:0004252">
    <property type="term" value="F:serine-type endopeptidase activity"/>
    <property type="evidence" value="ECO:0007669"/>
    <property type="project" value="UniProtKB-UniRule"/>
</dbReference>
<dbReference type="Proteomes" id="UP000054032">
    <property type="component" value="Unassembled WGS sequence"/>
</dbReference>
<evidence type="ECO:0000313" key="8">
    <source>
        <dbReference type="EMBL" id="EUC41826.1"/>
    </source>
</evidence>
<evidence type="ECO:0000256" key="4">
    <source>
        <dbReference type="ARBA" id="ARBA00022825"/>
    </source>
</evidence>
<dbReference type="SUPFAM" id="SSF52743">
    <property type="entry name" value="Subtilisin-like"/>
    <property type="match status" value="1"/>
</dbReference>
<evidence type="ECO:0000259" key="7">
    <source>
        <dbReference type="Pfam" id="PF24476"/>
    </source>
</evidence>
<dbReference type="InterPro" id="IPR036852">
    <property type="entry name" value="Peptidase_S8/S53_dom_sf"/>
</dbReference>
<evidence type="ECO:0000256" key="3">
    <source>
        <dbReference type="ARBA" id="ARBA00022801"/>
    </source>
</evidence>
<dbReference type="Pfam" id="PF24476">
    <property type="entry name" value="DUF7580"/>
    <property type="match status" value="1"/>
</dbReference>
<keyword evidence="4 5" id="KW-0720">Serine protease</keyword>
<dbReference type="GO" id="GO:0006508">
    <property type="term" value="P:proteolysis"/>
    <property type="evidence" value="ECO:0007669"/>
    <property type="project" value="UniProtKB-KW"/>
</dbReference>
<dbReference type="EMBL" id="KI964084">
    <property type="protein sequence ID" value="EUC41826.1"/>
    <property type="molecule type" value="Genomic_DNA"/>
</dbReference>
<keyword evidence="9" id="KW-1185">Reference proteome</keyword>
<dbReference type="PANTHER" id="PTHR43806">
    <property type="entry name" value="PEPTIDASE S8"/>
    <property type="match status" value="1"/>
</dbReference>
<dbReference type="Pfam" id="PF00082">
    <property type="entry name" value="Peptidase_S8"/>
    <property type="match status" value="1"/>
</dbReference>
<protein>
    <submittedName>
        <fullName evidence="8">Uncharacterized protein</fullName>
    </submittedName>
</protein>
<dbReference type="AlphaFoldDB" id="W6ZE75"/>
<dbReference type="KEGG" id="bor:COCMIDRAFT_40035"/>
<evidence type="ECO:0000256" key="1">
    <source>
        <dbReference type="ARBA" id="ARBA00011073"/>
    </source>
</evidence>
<dbReference type="RefSeq" id="XP_007691646.1">
    <property type="nucleotide sequence ID" value="XM_007693456.1"/>
</dbReference>
<dbReference type="InterPro" id="IPR056002">
    <property type="entry name" value="DUF7580"/>
</dbReference>
<dbReference type="OrthoDB" id="206201at2759"/>
<dbReference type="Gene3D" id="3.40.50.200">
    <property type="entry name" value="Peptidase S8/S53 domain"/>
    <property type="match status" value="1"/>
</dbReference>
<feature type="active site" description="Charge relay system" evidence="5">
    <location>
        <position position="545"/>
    </location>
</feature>
<gene>
    <name evidence="8" type="ORF">COCMIDRAFT_40035</name>
</gene>
<proteinExistence type="inferred from homology"/>
<dbReference type="eggNOG" id="ENOG502S0RE">
    <property type="taxonomic scope" value="Eukaryota"/>
</dbReference>
<keyword evidence="3 5" id="KW-0378">Hydrolase</keyword>
<keyword evidence="2 5" id="KW-0645">Protease</keyword>
<sequence>MRRANCKDRVFPSKLLASVALEASELLLRNSIQNKNAPVSSIAVRLGYIGRDLLSQPLYELPANVQQFLERSLHFLLDICLDQVKTQQSIIKFCKARPSTIKPFQDHFINLANKLSKNDDDFDGSNIDSNPFGHIEPPAKDVYPGEVHQLLLDRIEKYSSCGKKIHKDAGSNPSKLHITRLCLSSGFRFSKDQLALFDIITALSQMSSWQEMTINIPKGDHGPKHNHDYQQHAAWDSQSLSLIDSGKICEWLEDPTYTKYCLKHKIKLSYTVANAFWQLCSSDLMKARWTSNDIWFIHVDKSVEESDAIPVRAFVLFPFGSQFHEAPSEFYGENRYRHCYPRILYLGIILLEIGLEQSLSIERKPAHSFAAHINLARSKAIIKLKELKNADWGGFQRKDYYIKAIENCGKNDNTTRWDSPLEERRKALFRNVVKPLFWLATVGFENSEEVSLVPIRKEPRRQSTFTGNDELEKFWREKRTLSSFCSGNNNNNTEEYLGDLQKIAGHTHRCRRLAKITKPIRVAILDTGCKIDLDDSSFETDSFDHGTFMARLLMHVAPVADLYLISVAENTHMLQNSQHSITKAIEHAGLDPEWNVGIISMSFGYYGKQEMSHTIIGEAIEKVKKHRNDKILFLASAGNSWSQRTSFPASHKDVISIYAGDSKGVFLNTNLAYIGKKLGIYGKDVPSSVINEVKSHFIEVDLSSGTSIATAIATSIVAMMLSYAAALPSIMKNNGFGEILVKLSTKKGMEHMLEAMSLNRHDKEYFISPIRYWGEKEKDLDVLVSICGAIEQMNRQPPE</sequence>
<feature type="domain" description="Peptidase S8/S53" evidence="6">
    <location>
        <begin position="553"/>
        <end position="734"/>
    </location>
</feature>
<dbReference type="CDD" id="cd00306">
    <property type="entry name" value="Peptidases_S8_S53"/>
    <property type="match status" value="1"/>
</dbReference>
<dbReference type="InterPro" id="IPR050131">
    <property type="entry name" value="Peptidase_S8_subtilisin-like"/>
</dbReference>
<feature type="domain" description="DUF7580" evidence="7">
    <location>
        <begin position="255"/>
        <end position="436"/>
    </location>
</feature>
<evidence type="ECO:0000313" key="9">
    <source>
        <dbReference type="Proteomes" id="UP000054032"/>
    </source>
</evidence>
<dbReference type="PANTHER" id="PTHR43806:SF11">
    <property type="entry name" value="CEREVISIN-RELATED"/>
    <property type="match status" value="1"/>
</dbReference>
<organism evidence="8 9">
    <name type="scientific">Bipolaris oryzae ATCC 44560</name>
    <dbReference type="NCBI Taxonomy" id="930090"/>
    <lineage>
        <taxon>Eukaryota</taxon>
        <taxon>Fungi</taxon>
        <taxon>Dikarya</taxon>
        <taxon>Ascomycota</taxon>
        <taxon>Pezizomycotina</taxon>
        <taxon>Dothideomycetes</taxon>
        <taxon>Pleosporomycetidae</taxon>
        <taxon>Pleosporales</taxon>
        <taxon>Pleosporineae</taxon>
        <taxon>Pleosporaceae</taxon>
        <taxon>Bipolaris</taxon>
    </lineage>
</organism>
<feature type="active site" description="Charge relay system" evidence="5">
    <location>
        <position position="526"/>
    </location>
</feature>
<reference evidence="8 9" key="1">
    <citation type="journal article" date="2013" name="PLoS Genet.">
        <title>Comparative genome structure, secondary metabolite, and effector coding capacity across Cochliobolus pathogens.</title>
        <authorList>
            <person name="Condon B.J."/>
            <person name="Leng Y."/>
            <person name="Wu D."/>
            <person name="Bushley K.E."/>
            <person name="Ohm R.A."/>
            <person name="Otillar R."/>
            <person name="Martin J."/>
            <person name="Schackwitz W."/>
            <person name="Grimwood J."/>
            <person name="MohdZainudin N."/>
            <person name="Xue C."/>
            <person name="Wang R."/>
            <person name="Manning V.A."/>
            <person name="Dhillon B."/>
            <person name="Tu Z.J."/>
            <person name="Steffenson B.J."/>
            <person name="Salamov A."/>
            <person name="Sun H."/>
            <person name="Lowry S."/>
            <person name="LaButti K."/>
            <person name="Han J."/>
            <person name="Copeland A."/>
            <person name="Lindquist E."/>
            <person name="Barry K."/>
            <person name="Schmutz J."/>
            <person name="Baker S.E."/>
            <person name="Ciuffetti L.M."/>
            <person name="Grigoriev I.V."/>
            <person name="Zhong S."/>
            <person name="Turgeon B.G."/>
        </authorList>
    </citation>
    <scope>NUCLEOTIDE SEQUENCE [LARGE SCALE GENOMIC DNA]</scope>
    <source>
        <strain evidence="8 9">ATCC 44560</strain>
    </source>
</reference>
<accession>W6ZE75</accession>